<dbReference type="VEuPathDB" id="PiroplasmaDB:BBOV_II005100"/>
<name>S6BFK6_BABBO</name>
<dbReference type="GO" id="GO:0005375">
    <property type="term" value="F:copper ion transmembrane transporter activity"/>
    <property type="evidence" value="ECO:0007669"/>
    <property type="project" value="UniProtKB-UniRule"/>
</dbReference>
<proteinExistence type="evidence at transcript level"/>
<evidence type="ECO:0000256" key="3">
    <source>
        <dbReference type="ARBA" id="ARBA00023136"/>
    </source>
</evidence>
<comment type="similarity">
    <text evidence="4">Belongs to the copper transporter (Ctr) (TC 1.A.56) family. SLC31A subfamily.</text>
</comment>
<evidence type="ECO:0000256" key="1">
    <source>
        <dbReference type="ARBA" id="ARBA00022692"/>
    </source>
</evidence>
<keyword evidence="4" id="KW-0186">Copper</keyword>
<keyword evidence="2 4" id="KW-1133">Transmembrane helix</keyword>
<dbReference type="GO" id="GO:0016020">
    <property type="term" value="C:membrane"/>
    <property type="evidence" value="ECO:0007669"/>
    <property type="project" value="UniProtKB-SubCell"/>
</dbReference>
<dbReference type="PANTHER" id="PTHR12483">
    <property type="entry name" value="SOLUTE CARRIER FAMILY 31 COPPER TRANSPORTERS"/>
    <property type="match status" value="1"/>
</dbReference>
<keyword evidence="4" id="KW-0406">Ion transport</keyword>
<comment type="subcellular location">
    <subcellularLocation>
        <location evidence="4">Membrane</location>
        <topology evidence="4">Multi-pass membrane protein</topology>
    </subcellularLocation>
</comment>
<gene>
    <name evidence="6" type="primary">BBOV_II005100</name>
</gene>
<evidence type="ECO:0000256" key="4">
    <source>
        <dbReference type="RuleBase" id="RU367022"/>
    </source>
</evidence>
<reference evidence="6" key="1">
    <citation type="journal article" date="2014" name="BMC Genomics">
        <title>The Babesia bovis gene and promoter model: an update from full-length EST analysis.</title>
        <authorList>
            <person name="Yamagishi J."/>
            <person name="Wakaguri H."/>
            <person name="Yokoyama N."/>
            <person name="Yamashita R."/>
            <person name="Suzuki Y."/>
            <person name="Xuan X."/>
            <person name="Igarashi I."/>
        </authorList>
    </citation>
    <scope>NUCLEOTIDE SEQUENCE</scope>
    <source>
        <strain evidence="6">Texas</strain>
    </source>
</reference>
<keyword evidence="1 4" id="KW-0812">Transmembrane</keyword>
<sequence length="297" mass="31769">MVCRMTIALFVSIFGVYISLNCSATLLGGSSLNTSDGVSTYNASLGPLSADRCENAQVPTHQALQLVLPEEDVESLRIRVNEAFDAERDHLNNGFRASDSTIAGTVSAAPAIFGAGTGCCSEAKPNPEEHCSTGACPSKVPAAEPAAAASHCASAESSGSCSMPMYFENTVKTVILFHFWKTTTGTQYAVSLFFIFVLTLMTVFLKAFRNKLNCALLQRPNGYHPTVKYGIMYILAFVVTFMDFAMMLVEMTFNVGIVLVVCSAYALGYIFTCCPLGLSEAANGSRCTQECPADCCC</sequence>
<evidence type="ECO:0000256" key="5">
    <source>
        <dbReference type="SAM" id="SignalP"/>
    </source>
</evidence>
<feature type="transmembrane region" description="Helical" evidence="4">
    <location>
        <begin position="188"/>
        <end position="208"/>
    </location>
</feature>
<feature type="transmembrane region" description="Helical" evidence="4">
    <location>
        <begin position="255"/>
        <end position="278"/>
    </location>
</feature>
<dbReference type="EMBL" id="AK441110">
    <property type="protein sequence ID" value="BAN64904.1"/>
    <property type="molecule type" value="mRNA"/>
</dbReference>
<protein>
    <recommendedName>
        <fullName evidence="4">Copper transport protein</fullName>
    </recommendedName>
</protein>
<accession>S6BFK6</accession>
<organism evidence="6">
    <name type="scientific">Babesia bovis</name>
    <dbReference type="NCBI Taxonomy" id="5865"/>
    <lineage>
        <taxon>Eukaryota</taxon>
        <taxon>Sar</taxon>
        <taxon>Alveolata</taxon>
        <taxon>Apicomplexa</taxon>
        <taxon>Aconoidasida</taxon>
        <taxon>Piroplasmida</taxon>
        <taxon>Babesiidae</taxon>
        <taxon>Babesia</taxon>
    </lineage>
</organism>
<keyword evidence="3 4" id="KW-0472">Membrane</keyword>
<keyword evidence="4" id="KW-0187">Copper transport</keyword>
<evidence type="ECO:0000313" key="6">
    <source>
        <dbReference type="EMBL" id="BAN64904.1"/>
    </source>
</evidence>
<keyword evidence="4" id="KW-0813">Transport</keyword>
<feature type="signal peptide" evidence="5">
    <location>
        <begin position="1"/>
        <end position="23"/>
    </location>
</feature>
<feature type="transmembrane region" description="Helical" evidence="4">
    <location>
        <begin position="229"/>
        <end position="249"/>
    </location>
</feature>
<dbReference type="AlphaFoldDB" id="S6BFK6"/>
<evidence type="ECO:0000256" key="2">
    <source>
        <dbReference type="ARBA" id="ARBA00022989"/>
    </source>
</evidence>
<feature type="chain" id="PRO_5004536840" description="Copper transport protein" evidence="5">
    <location>
        <begin position="24"/>
        <end position="297"/>
    </location>
</feature>
<dbReference type="InterPro" id="IPR007274">
    <property type="entry name" value="Cop_transporter"/>
</dbReference>
<dbReference type="Pfam" id="PF04145">
    <property type="entry name" value="Ctr"/>
    <property type="match status" value="1"/>
</dbReference>
<keyword evidence="5" id="KW-0732">Signal</keyword>